<keyword evidence="1" id="KW-0472">Membrane</keyword>
<evidence type="ECO:0000313" key="2">
    <source>
        <dbReference type="EMBL" id="SFL24915.1"/>
    </source>
</evidence>
<name>A0A1I4G4D8_9GAMM</name>
<dbReference type="AlphaFoldDB" id="A0A1I4G4D8"/>
<keyword evidence="3" id="KW-1185">Reference proteome</keyword>
<dbReference type="EMBL" id="FOSR01000021">
    <property type="protein sequence ID" value="SFL24915.1"/>
    <property type="molecule type" value="Genomic_DNA"/>
</dbReference>
<evidence type="ECO:0000256" key="1">
    <source>
        <dbReference type="SAM" id="Phobius"/>
    </source>
</evidence>
<proteinExistence type="predicted"/>
<feature type="transmembrane region" description="Helical" evidence="1">
    <location>
        <begin position="133"/>
        <end position="166"/>
    </location>
</feature>
<sequence>MATQARRHMPALLAFFSLAFATALVAYESAHGGVQSHHLLDRPDLPAISNWFGLIVLPLLGWLLGIRLRNHLTSSTRFGLPAGIRAGLACSLLYGTAMATSFVLGISTVTSGLFFGLFLLAVVLPIYRIECIFGFVVGMAFAFGAVLPALVAVVFAAISALLHAIFRATMSAMRSRRQARSNDASRQVR</sequence>
<keyword evidence="1" id="KW-0812">Transmembrane</keyword>
<organism evidence="2 3">
    <name type="scientific">Rhodanobacter glycinis</name>
    <dbReference type="NCBI Taxonomy" id="582702"/>
    <lineage>
        <taxon>Bacteria</taxon>
        <taxon>Pseudomonadati</taxon>
        <taxon>Pseudomonadota</taxon>
        <taxon>Gammaproteobacteria</taxon>
        <taxon>Lysobacterales</taxon>
        <taxon>Rhodanobacteraceae</taxon>
        <taxon>Rhodanobacter</taxon>
    </lineage>
</organism>
<feature type="transmembrane region" description="Helical" evidence="1">
    <location>
        <begin position="102"/>
        <end position="127"/>
    </location>
</feature>
<gene>
    <name evidence="2" type="ORF">SAMN05192579_12149</name>
</gene>
<protein>
    <submittedName>
        <fullName evidence="2">Uncharacterized protein</fullName>
    </submittedName>
</protein>
<reference evidence="3" key="1">
    <citation type="submission" date="2016-10" db="EMBL/GenBank/DDBJ databases">
        <authorList>
            <person name="Varghese N."/>
            <person name="Submissions S."/>
        </authorList>
    </citation>
    <scope>NUCLEOTIDE SEQUENCE [LARGE SCALE GENOMIC DNA]</scope>
    <source>
        <strain evidence="3">MO64</strain>
    </source>
</reference>
<keyword evidence="1" id="KW-1133">Transmembrane helix</keyword>
<accession>A0A1I4G4D8</accession>
<evidence type="ECO:0000313" key="3">
    <source>
        <dbReference type="Proteomes" id="UP000198725"/>
    </source>
</evidence>
<dbReference type="RefSeq" id="WP_217638586.1">
    <property type="nucleotide sequence ID" value="NZ_FOSR01000021.1"/>
</dbReference>
<dbReference type="Proteomes" id="UP000198725">
    <property type="component" value="Unassembled WGS sequence"/>
</dbReference>
<feature type="transmembrane region" description="Helical" evidence="1">
    <location>
        <begin position="50"/>
        <end position="68"/>
    </location>
</feature>